<dbReference type="EMBL" id="JACHIV010000001">
    <property type="protein sequence ID" value="MBB5071110.1"/>
    <property type="molecule type" value="Genomic_DNA"/>
</dbReference>
<protein>
    <submittedName>
        <fullName evidence="2">Uncharacterized protein YbjT (DUF2867 family)</fullName>
    </submittedName>
</protein>
<accession>A0A840NGT3</accession>
<proteinExistence type="predicted"/>
<dbReference type="PANTHER" id="PTHR15020:SF50">
    <property type="entry name" value="UPF0659 PROTEIN YMR090W"/>
    <property type="match status" value="1"/>
</dbReference>
<dbReference type="Pfam" id="PF13460">
    <property type="entry name" value="NAD_binding_10"/>
    <property type="match status" value="1"/>
</dbReference>
<dbReference type="InterPro" id="IPR016040">
    <property type="entry name" value="NAD(P)-bd_dom"/>
</dbReference>
<evidence type="ECO:0000259" key="1">
    <source>
        <dbReference type="Pfam" id="PF13460"/>
    </source>
</evidence>
<reference evidence="2 3" key="1">
    <citation type="submission" date="2020-08" db="EMBL/GenBank/DDBJ databases">
        <title>Sequencing the genomes of 1000 actinobacteria strains.</title>
        <authorList>
            <person name="Klenk H.-P."/>
        </authorList>
    </citation>
    <scope>NUCLEOTIDE SEQUENCE [LARGE SCALE GENOMIC DNA]</scope>
    <source>
        <strain evidence="2 3">DSM 45582</strain>
    </source>
</reference>
<dbReference type="PANTHER" id="PTHR15020">
    <property type="entry name" value="FLAVIN REDUCTASE-RELATED"/>
    <property type="match status" value="1"/>
</dbReference>
<dbReference type="RefSeq" id="WP_246457035.1">
    <property type="nucleotide sequence ID" value="NZ_JACHIV010000001.1"/>
</dbReference>
<gene>
    <name evidence="2" type="ORF">BJ969_004198</name>
</gene>
<dbReference type="Gene3D" id="3.40.50.720">
    <property type="entry name" value="NAD(P)-binding Rossmann-like Domain"/>
    <property type="match status" value="1"/>
</dbReference>
<dbReference type="InterPro" id="IPR036291">
    <property type="entry name" value="NAD(P)-bd_dom_sf"/>
</dbReference>
<dbReference type="CDD" id="cd05243">
    <property type="entry name" value="SDR_a5"/>
    <property type="match status" value="1"/>
</dbReference>
<dbReference type="SUPFAM" id="SSF51735">
    <property type="entry name" value="NAD(P)-binding Rossmann-fold domains"/>
    <property type="match status" value="1"/>
</dbReference>
<evidence type="ECO:0000313" key="2">
    <source>
        <dbReference type="EMBL" id="MBB5071110.1"/>
    </source>
</evidence>
<dbReference type="AlphaFoldDB" id="A0A840NGT3"/>
<keyword evidence="3" id="KW-1185">Reference proteome</keyword>
<sequence>MTMLVTVLGATGKTGALIVAELLARGLPVRGVVRRPEAADVVRSQGAEPVLADLRSATEPLADALAGSDVVINAAAASDPQPGLAEAVDRDGAINAVNAARKADVPRFLQVSSLFADRPDQGPEFLHRVLRAKEVSDRALADSDLSWTIVRPGGLTDDPGTGLVRIADRLDIAPGVPRTIPRADVAAVTVAAIDAPSSRCRAFDLTSGDTSIPTALSGA</sequence>
<dbReference type="Proteomes" id="UP000580474">
    <property type="component" value="Unassembled WGS sequence"/>
</dbReference>
<evidence type="ECO:0000313" key="3">
    <source>
        <dbReference type="Proteomes" id="UP000580474"/>
    </source>
</evidence>
<feature type="domain" description="NAD(P)-binding" evidence="1">
    <location>
        <begin position="9"/>
        <end position="196"/>
    </location>
</feature>
<comment type="caution">
    <text evidence="2">The sequence shown here is derived from an EMBL/GenBank/DDBJ whole genome shotgun (WGS) entry which is preliminary data.</text>
</comment>
<name>A0A840NGT3_9PSEU</name>
<organism evidence="2 3">
    <name type="scientific">Saccharopolyspora gloriosae</name>
    <dbReference type="NCBI Taxonomy" id="455344"/>
    <lineage>
        <taxon>Bacteria</taxon>
        <taxon>Bacillati</taxon>
        <taxon>Actinomycetota</taxon>
        <taxon>Actinomycetes</taxon>
        <taxon>Pseudonocardiales</taxon>
        <taxon>Pseudonocardiaceae</taxon>
        <taxon>Saccharopolyspora</taxon>
    </lineage>
</organism>